<dbReference type="RefSeq" id="WP_202831546.1">
    <property type="nucleotide sequence ID" value="NZ_JAETWB010000003.1"/>
</dbReference>
<evidence type="ECO:0000256" key="10">
    <source>
        <dbReference type="PROSITE-ProRule" id="PRU00473"/>
    </source>
</evidence>
<dbReference type="InterPro" id="IPR027385">
    <property type="entry name" value="Beta-barrel_OMP"/>
</dbReference>
<dbReference type="Pfam" id="PF13505">
    <property type="entry name" value="OMP_b-brl"/>
    <property type="match status" value="1"/>
</dbReference>
<dbReference type="SUPFAM" id="SSF56925">
    <property type="entry name" value="OMPA-like"/>
    <property type="match status" value="1"/>
</dbReference>
<dbReference type="Pfam" id="PF00691">
    <property type="entry name" value="OmpA"/>
    <property type="match status" value="1"/>
</dbReference>
<keyword evidence="7" id="KW-0626">Porin</keyword>
<evidence type="ECO:0000313" key="13">
    <source>
        <dbReference type="EMBL" id="MBL6078401.1"/>
    </source>
</evidence>
<dbReference type="PANTHER" id="PTHR30329">
    <property type="entry name" value="STATOR ELEMENT OF FLAGELLAR MOTOR COMPLEX"/>
    <property type="match status" value="1"/>
</dbReference>
<evidence type="ECO:0000256" key="9">
    <source>
        <dbReference type="ARBA" id="ARBA00023237"/>
    </source>
</evidence>
<dbReference type="Gene3D" id="3.30.1330.60">
    <property type="entry name" value="OmpA-like domain"/>
    <property type="match status" value="1"/>
</dbReference>
<evidence type="ECO:0000256" key="2">
    <source>
        <dbReference type="ARBA" id="ARBA00022448"/>
    </source>
</evidence>
<keyword evidence="2" id="KW-0813">Transport</keyword>
<organism evidence="13 14">
    <name type="scientific">Belnapia arida</name>
    <dbReference type="NCBI Taxonomy" id="2804533"/>
    <lineage>
        <taxon>Bacteria</taxon>
        <taxon>Pseudomonadati</taxon>
        <taxon>Pseudomonadota</taxon>
        <taxon>Alphaproteobacteria</taxon>
        <taxon>Acetobacterales</taxon>
        <taxon>Roseomonadaceae</taxon>
        <taxon>Belnapia</taxon>
    </lineage>
</organism>
<proteinExistence type="predicted"/>
<evidence type="ECO:0000256" key="11">
    <source>
        <dbReference type="SAM" id="SignalP"/>
    </source>
</evidence>
<keyword evidence="3" id="KW-1134">Transmembrane beta strand</keyword>
<keyword evidence="5 11" id="KW-0732">Signal</keyword>
<keyword evidence="4" id="KW-0812">Transmembrane</keyword>
<evidence type="ECO:0000256" key="5">
    <source>
        <dbReference type="ARBA" id="ARBA00022729"/>
    </source>
</evidence>
<evidence type="ECO:0000256" key="7">
    <source>
        <dbReference type="ARBA" id="ARBA00023114"/>
    </source>
</evidence>
<keyword evidence="8 10" id="KW-0472">Membrane</keyword>
<comment type="caution">
    <text evidence="13">The sequence shown here is derived from an EMBL/GenBank/DDBJ whole genome shotgun (WGS) entry which is preliminary data.</text>
</comment>
<dbReference type="Gene3D" id="2.40.160.20">
    <property type="match status" value="1"/>
</dbReference>
<evidence type="ECO:0000313" key="14">
    <source>
        <dbReference type="Proteomes" id="UP000660885"/>
    </source>
</evidence>
<evidence type="ECO:0000256" key="1">
    <source>
        <dbReference type="ARBA" id="ARBA00004571"/>
    </source>
</evidence>
<dbReference type="PRINTS" id="PR01021">
    <property type="entry name" value="OMPADOMAIN"/>
</dbReference>
<evidence type="ECO:0000259" key="12">
    <source>
        <dbReference type="PROSITE" id="PS51123"/>
    </source>
</evidence>
<feature type="signal peptide" evidence="11">
    <location>
        <begin position="1"/>
        <end position="21"/>
    </location>
</feature>
<gene>
    <name evidence="13" type="ORF">JMJ56_10325</name>
</gene>
<comment type="subcellular location">
    <subcellularLocation>
        <location evidence="1">Cell outer membrane</location>
        <topology evidence="1">Multi-pass membrane protein</topology>
    </subcellularLocation>
</comment>
<keyword evidence="9" id="KW-0998">Cell outer membrane</keyword>
<dbReference type="SUPFAM" id="SSF103088">
    <property type="entry name" value="OmpA-like"/>
    <property type="match status" value="1"/>
</dbReference>
<accession>A0ABS1U530</accession>
<feature type="chain" id="PRO_5045166273" evidence="11">
    <location>
        <begin position="22"/>
        <end position="350"/>
    </location>
</feature>
<keyword evidence="14" id="KW-1185">Reference proteome</keyword>
<dbReference type="InterPro" id="IPR050330">
    <property type="entry name" value="Bact_OuterMem_StrucFunc"/>
</dbReference>
<dbReference type="PANTHER" id="PTHR30329:SF21">
    <property type="entry name" value="LIPOPROTEIN YIAD-RELATED"/>
    <property type="match status" value="1"/>
</dbReference>
<dbReference type="InterPro" id="IPR011250">
    <property type="entry name" value="OMP/PagP_B-barrel"/>
</dbReference>
<keyword evidence="6" id="KW-0406">Ion transport</keyword>
<dbReference type="InterPro" id="IPR006665">
    <property type="entry name" value="OmpA-like"/>
</dbReference>
<reference evidence="13 14" key="1">
    <citation type="submission" date="2021-01" db="EMBL/GenBank/DDBJ databases">
        <title>Belnapia mucosa sp. nov. and Belnapia arida sp. nov., isolated from the Tabernas Desert (Almeria, Spain).</title>
        <authorList>
            <person name="Molina-Menor E."/>
            <person name="Vidal-Verdu A."/>
            <person name="Calonge A."/>
            <person name="Satari L."/>
            <person name="Pereto J."/>
            <person name="Porcar M."/>
        </authorList>
    </citation>
    <scope>NUCLEOTIDE SEQUENCE [LARGE SCALE GENOMIC DNA]</scope>
    <source>
        <strain evidence="13 14">T18</strain>
    </source>
</reference>
<feature type="domain" description="OmpA-like" evidence="12">
    <location>
        <begin position="236"/>
        <end position="350"/>
    </location>
</feature>
<dbReference type="PROSITE" id="PS51123">
    <property type="entry name" value="OMPA_2"/>
    <property type="match status" value="1"/>
</dbReference>
<dbReference type="InterPro" id="IPR036737">
    <property type="entry name" value="OmpA-like_sf"/>
</dbReference>
<evidence type="ECO:0000256" key="3">
    <source>
        <dbReference type="ARBA" id="ARBA00022452"/>
    </source>
</evidence>
<name>A0ABS1U530_9PROT</name>
<protein>
    <submittedName>
        <fullName evidence="13">OmpA family protein</fullName>
    </submittedName>
</protein>
<evidence type="ECO:0000256" key="6">
    <source>
        <dbReference type="ARBA" id="ARBA00023065"/>
    </source>
</evidence>
<dbReference type="InterPro" id="IPR006664">
    <property type="entry name" value="OMP_bac"/>
</dbReference>
<evidence type="ECO:0000256" key="4">
    <source>
        <dbReference type="ARBA" id="ARBA00022692"/>
    </source>
</evidence>
<dbReference type="EMBL" id="JAETWB010000003">
    <property type="protein sequence ID" value="MBL6078401.1"/>
    <property type="molecule type" value="Genomic_DNA"/>
</dbReference>
<dbReference type="Proteomes" id="UP000660885">
    <property type="component" value="Unassembled WGS sequence"/>
</dbReference>
<dbReference type="CDD" id="cd07185">
    <property type="entry name" value="OmpA_C-like"/>
    <property type="match status" value="1"/>
</dbReference>
<sequence>MTLRKALLAATVLALPVAAQAQPVSGLYIGAGGGLNIHQDSNNNGVKTKFDDIGAVGLASIGWGFGNGLRAEIEGSYRTNDIRSITSNGGAVRGNSGYLRNYAAMANVLYDFNLGLPVIPYLGVGVGYGWVDVDKANIEGPGGSRYRIEDTDGRLAYQGIAGAAFALPVPGLALTAEYRFYGTLEPKLNVDRTSVVGAPGGTYKPTNYNHSALIGIRYAFNTPVAPPPVVAAPPVAPAPTVARTYLVFFDWDRADLTDRARQIISEAAGAARSVQSTRIEVAGHADRSGTPQYNQRLSQRRADAVAAELVRQGVSRNDIMVTAFGESRPLVPTADGVREPQNRRVEIVLR</sequence>
<evidence type="ECO:0000256" key="8">
    <source>
        <dbReference type="ARBA" id="ARBA00023136"/>
    </source>
</evidence>